<keyword evidence="4" id="KW-1185">Reference proteome</keyword>
<comment type="caution">
    <text evidence="3">The sequence shown here is derived from an EMBL/GenBank/DDBJ whole genome shotgun (WGS) entry which is preliminary data.</text>
</comment>
<dbReference type="GO" id="GO:0046872">
    <property type="term" value="F:metal ion binding"/>
    <property type="evidence" value="ECO:0007669"/>
    <property type="project" value="InterPro"/>
</dbReference>
<dbReference type="InterPro" id="IPR050361">
    <property type="entry name" value="MPP/UQCRC_Complex"/>
</dbReference>
<dbReference type="FunFam" id="3.30.830.10:FF:000039">
    <property type="entry name" value="Ubiquinol-cytochrome c reductase core subunit 2"/>
    <property type="match status" value="1"/>
</dbReference>
<feature type="domain" description="Peptidase M16 C-terminal" evidence="2">
    <location>
        <begin position="239"/>
        <end position="409"/>
    </location>
</feature>
<reference evidence="3 4" key="1">
    <citation type="submission" date="2015-01" db="EMBL/GenBank/DDBJ databases">
        <title>Evolution of Trichinella species and genotypes.</title>
        <authorList>
            <person name="Korhonen P.K."/>
            <person name="Edoardo P."/>
            <person name="Giuseppe L.R."/>
            <person name="Gasser R.B."/>
        </authorList>
    </citation>
    <scope>NUCLEOTIDE SEQUENCE [LARGE SCALE GENOMIC DNA]</scope>
    <source>
        <strain evidence="3">ISS37</strain>
    </source>
</reference>
<dbReference type="InterPro" id="IPR011765">
    <property type="entry name" value="Pept_M16_N"/>
</dbReference>
<accession>A0A0V0SNT1</accession>
<dbReference type="PANTHER" id="PTHR11851">
    <property type="entry name" value="METALLOPROTEASE"/>
    <property type="match status" value="1"/>
</dbReference>
<dbReference type="Gene3D" id="3.30.830.10">
    <property type="entry name" value="Metalloenzyme, LuxS/M16 peptidase-like"/>
    <property type="match status" value="2"/>
</dbReference>
<dbReference type="Pfam" id="PF00675">
    <property type="entry name" value="Peptidase_M16"/>
    <property type="match status" value="1"/>
</dbReference>
<dbReference type="SUPFAM" id="SSF63411">
    <property type="entry name" value="LuxS/MPP-like metallohydrolase"/>
    <property type="match status" value="2"/>
</dbReference>
<evidence type="ECO:0000259" key="2">
    <source>
        <dbReference type="Pfam" id="PF05193"/>
    </source>
</evidence>
<dbReference type="Proteomes" id="UP000054630">
    <property type="component" value="Unassembled WGS sequence"/>
</dbReference>
<dbReference type="Pfam" id="PF05193">
    <property type="entry name" value="Peptidase_M16_C"/>
    <property type="match status" value="1"/>
</dbReference>
<dbReference type="InterPro" id="IPR007863">
    <property type="entry name" value="Peptidase_M16_C"/>
</dbReference>
<dbReference type="EMBL" id="JYDL01000001">
    <property type="protein sequence ID" value="KRX28149.1"/>
    <property type="molecule type" value="Genomic_DNA"/>
</dbReference>
<proteinExistence type="predicted"/>
<dbReference type="STRING" id="6336.A0A0V0SNT1"/>
<name>A0A0V0SNT1_9BILA</name>
<gene>
    <name evidence="3" type="primary">UQCRC2</name>
    <name evidence="3" type="ORF">T07_6056</name>
</gene>
<dbReference type="GO" id="GO:0005739">
    <property type="term" value="C:mitochondrion"/>
    <property type="evidence" value="ECO:0007669"/>
    <property type="project" value="TreeGrafter"/>
</dbReference>
<dbReference type="PANTHER" id="PTHR11851:SF226">
    <property type="entry name" value="CYTOCHROME B-C1 COMPLEX SUBUNIT 2, MITOCHONDRIAL"/>
    <property type="match status" value="1"/>
</dbReference>
<dbReference type="AlphaFoldDB" id="A0A0V0SNT1"/>
<sequence>LLHSLIYLFDNLAYFRMISAFQHNLKNSWRLYSSLGSFLNQNMALDWKTSESESGSQKAPLKNHYNYDLSANRLQSGLLTINCDIPSPLSYVTLALRAGTRYENLKTRGLVHRLQASIGQETKNCSAVRLSYCLAQLGAQVRTSYTRDCFAFHLVCTRDKLPYALNYFNEAISGTLIHDWTMENTNEQLYVDRQLFYDDPCSYAVDLVHRVAYSTSTLGYSLHCPKWAVSKHSSVQIGSFIANHLTCDGTVVVGVGTDANLLDEFSNEKLELSNKKQSELPIAVYTGGVLVELSPGRSACVAVAGEGTNIKDTSSVATQLVFSALFGNASEFSTDSSVTSPLKRAIESVASYEVMGSCFNYFYSDTGLFGVCLKCNPADTDVVLKSAVAELKKLARGRPEEGKLKAAKALVKRKFLDDSENLDYFCSELAYQACSSDGVKFITPASFCKLIDSVSASDLQTFTSKLFSKPLTVISCGRTEAMPFIHELIR</sequence>
<evidence type="ECO:0000313" key="4">
    <source>
        <dbReference type="Proteomes" id="UP000054630"/>
    </source>
</evidence>
<feature type="non-terminal residue" evidence="3">
    <location>
        <position position="1"/>
    </location>
</feature>
<protein>
    <submittedName>
        <fullName evidence="3">Cytochrome b-c1 complex subunit 2, mitochondrial</fullName>
    </submittedName>
</protein>
<evidence type="ECO:0000313" key="3">
    <source>
        <dbReference type="EMBL" id="KRX28149.1"/>
    </source>
</evidence>
<dbReference type="OrthoDB" id="6369905at2759"/>
<feature type="domain" description="Peptidase M16 N-terminal" evidence="1">
    <location>
        <begin position="86"/>
        <end position="226"/>
    </location>
</feature>
<organism evidence="3 4">
    <name type="scientific">Trichinella nelsoni</name>
    <dbReference type="NCBI Taxonomy" id="6336"/>
    <lineage>
        <taxon>Eukaryota</taxon>
        <taxon>Metazoa</taxon>
        <taxon>Ecdysozoa</taxon>
        <taxon>Nematoda</taxon>
        <taxon>Enoplea</taxon>
        <taxon>Dorylaimia</taxon>
        <taxon>Trichinellida</taxon>
        <taxon>Trichinellidae</taxon>
        <taxon>Trichinella</taxon>
    </lineage>
</organism>
<evidence type="ECO:0000259" key="1">
    <source>
        <dbReference type="Pfam" id="PF00675"/>
    </source>
</evidence>
<dbReference type="InterPro" id="IPR011249">
    <property type="entry name" value="Metalloenz_LuxS/M16"/>
</dbReference>